<keyword evidence="3" id="KW-0804">Transcription</keyword>
<dbReference type="EMBL" id="JACIJP010000003">
    <property type="protein sequence ID" value="MBB6124570.1"/>
    <property type="molecule type" value="Genomic_DNA"/>
</dbReference>
<dbReference type="Pfam" id="PF00027">
    <property type="entry name" value="cNMP_binding"/>
    <property type="match status" value="1"/>
</dbReference>
<dbReference type="Gene3D" id="1.10.10.10">
    <property type="entry name" value="Winged helix-like DNA-binding domain superfamily/Winged helix DNA-binding domain"/>
    <property type="match status" value="1"/>
</dbReference>
<dbReference type="InterPro" id="IPR014710">
    <property type="entry name" value="RmlC-like_jellyroll"/>
</dbReference>
<dbReference type="InterPro" id="IPR036388">
    <property type="entry name" value="WH-like_DNA-bd_sf"/>
</dbReference>
<dbReference type="InterPro" id="IPR050397">
    <property type="entry name" value="Env_Response_Regulators"/>
</dbReference>
<dbReference type="InterPro" id="IPR018490">
    <property type="entry name" value="cNMP-bd_dom_sf"/>
</dbReference>
<feature type="domain" description="Cyclic nucleotide-binding" evidence="4">
    <location>
        <begin position="14"/>
        <end position="131"/>
    </location>
</feature>
<dbReference type="PANTHER" id="PTHR24567:SF75">
    <property type="entry name" value="FUMARATE AND NITRATE REDUCTION REGULATORY PROTEIN"/>
    <property type="match status" value="1"/>
</dbReference>
<accession>A0A841J1P1</accession>
<dbReference type="FunFam" id="1.10.10.10:FF:000028">
    <property type="entry name" value="Fumarate/nitrate reduction transcriptional regulator Fnr"/>
    <property type="match status" value="1"/>
</dbReference>
<dbReference type="Proteomes" id="UP000552700">
    <property type="component" value="Unassembled WGS sequence"/>
</dbReference>
<dbReference type="InterPro" id="IPR036390">
    <property type="entry name" value="WH_DNA-bd_sf"/>
</dbReference>
<feature type="domain" description="HTH crp-type" evidence="5">
    <location>
        <begin position="145"/>
        <end position="224"/>
    </location>
</feature>
<dbReference type="GO" id="GO:0003677">
    <property type="term" value="F:DNA binding"/>
    <property type="evidence" value="ECO:0007669"/>
    <property type="project" value="UniProtKB-KW"/>
</dbReference>
<dbReference type="RefSeq" id="WP_184080754.1">
    <property type="nucleotide sequence ID" value="NZ_JACIJP010000003.1"/>
</dbReference>
<name>A0A841J1P1_9SPHN</name>
<dbReference type="PRINTS" id="PR00034">
    <property type="entry name" value="HTHCRP"/>
</dbReference>
<evidence type="ECO:0000259" key="4">
    <source>
        <dbReference type="PROSITE" id="PS50042"/>
    </source>
</evidence>
<dbReference type="PANTHER" id="PTHR24567">
    <property type="entry name" value="CRP FAMILY TRANSCRIPTIONAL REGULATORY PROTEIN"/>
    <property type="match status" value="1"/>
</dbReference>
<dbReference type="InterPro" id="IPR012318">
    <property type="entry name" value="HTH_CRP"/>
</dbReference>
<reference evidence="6 7" key="1">
    <citation type="submission" date="2020-08" db="EMBL/GenBank/DDBJ databases">
        <title>Genomic Encyclopedia of Type Strains, Phase IV (KMG-IV): sequencing the most valuable type-strain genomes for metagenomic binning, comparative biology and taxonomic classification.</title>
        <authorList>
            <person name="Goeker M."/>
        </authorList>
    </citation>
    <scope>NUCLEOTIDE SEQUENCE [LARGE SCALE GENOMIC DNA]</scope>
    <source>
        <strain evidence="6 7">DSM 102255</strain>
    </source>
</reference>
<keyword evidence="1" id="KW-0805">Transcription regulation</keyword>
<evidence type="ECO:0000256" key="2">
    <source>
        <dbReference type="ARBA" id="ARBA00023125"/>
    </source>
</evidence>
<keyword evidence="7" id="KW-1185">Reference proteome</keyword>
<evidence type="ECO:0000259" key="5">
    <source>
        <dbReference type="PROSITE" id="PS51063"/>
    </source>
</evidence>
<dbReference type="GO" id="GO:0005829">
    <property type="term" value="C:cytosol"/>
    <property type="evidence" value="ECO:0007669"/>
    <property type="project" value="TreeGrafter"/>
</dbReference>
<dbReference type="PROSITE" id="PS50042">
    <property type="entry name" value="CNMP_BINDING_3"/>
    <property type="match status" value="1"/>
</dbReference>
<proteinExistence type="predicted"/>
<dbReference type="SUPFAM" id="SSF51206">
    <property type="entry name" value="cAMP-binding domain-like"/>
    <property type="match status" value="1"/>
</dbReference>
<dbReference type="Pfam" id="PF13545">
    <property type="entry name" value="HTH_Crp_2"/>
    <property type="match status" value="1"/>
</dbReference>
<protein>
    <submittedName>
        <fullName evidence="6">CRP/FNR family transcriptional regulator</fullName>
    </submittedName>
</protein>
<dbReference type="InterPro" id="IPR000595">
    <property type="entry name" value="cNMP-bd_dom"/>
</dbReference>
<organism evidence="6 7">
    <name type="scientific">Sphingobium subterraneum</name>
    <dbReference type="NCBI Taxonomy" id="627688"/>
    <lineage>
        <taxon>Bacteria</taxon>
        <taxon>Pseudomonadati</taxon>
        <taxon>Pseudomonadota</taxon>
        <taxon>Alphaproteobacteria</taxon>
        <taxon>Sphingomonadales</taxon>
        <taxon>Sphingomonadaceae</taxon>
        <taxon>Sphingobium</taxon>
    </lineage>
</organism>
<dbReference type="CDD" id="cd00092">
    <property type="entry name" value="HTH_CRP"/>
    <property type="match status" value="1"/>
</dbReference>
<comment type="caution">
    <text evidence="6">The sequence shown here is derived from an EMBL/GenBank/DDBJ whole genome shotgun (WGS) entry which is preliminary data.</text>
</comment>
<dbReference type="SMART" id="SM00100">
    <property type="entry name" value="cNMP"/>
    <property type="match status" value="1"/>
</dbReference>
<dbReference type="SUPFAM" id="SSF46785">
    <property type="entry name" value="Winged helix' DNA-binding domain"/>
    <property type="match status" value="1"/>
</dbReference>
<sequence>MKDCTECVVRNRAICGGLTPDELAALGSLGRNQIVRRGQTIVWEGDEALVVANVIDGVLKASMSMPDGREQIVGIVFPSDFIGRPFGQESPYSVTALTDAELCIFTRSSFEKFALQHPDLEHRLLQHTLGELDRAREWMLLLGKKSASERIASLLLELSTRLQAGGCAHDSMVLDRFELPLDRQQIGDLLGLTIETVSRQLSRLKGEGLIALPDRRHVVIQDRARLQNIAMAA</sequence>
<evidence type="ECO:0000313" key="6">
    <source>
        <dbReference type="EMBL" id="MBB6124570.1"/>
    </source>
</evidence>
<keyword evidence="2" id="KW-0238">DNA-binding</keyword>
<evidence type="ECO:0000256" key="3">
    <source>
        <dbReference type="ARBA" id="ARBA00023163"/>
    </source>
</evidence>
<gene>
    <name evidence="6" type="ORF">FHS92_002315</name>
</gene>
<evidence type="ECO:0000256" key="1">
    <source>
        <dbReference type="ARBA" id="ARBA00023015"/>
    </source>
</evidence>
<dbReference type="GO" id="GO:0003700">
    <property type="term" value="F:DNA-binding transcription factor activity"/>
    <property type="evidence" value="ECO:0007669"/>
    <property type="project" value="TreeGrafter"/>
</dbReference>
<evidence type="ECO:0000313" key="7">
    <source>
        <dbReference type="Proteomes" id="UP000552700"/>
    </source>
</evidence>
<dbReference type="PROSITE" id="PS51063">
    <property type="entry name" value="HTH_CRP_2"/>
    <property type="match status" value="1"/>
</dbReference>
<dbReference type="Gene3D" id="2.60.120.10">
    <property type="entry name" value="Jelly Rolls"/>
    <property type="match status" value="1"/>
</dbReference>
<dbReference type="AlphaFoldDB" id="A0A841J1P1"/>
<dbReference type="SMART" id="SM00419">
    <property type="entry name" value="HTH_CRP"/>
    <property type="match status" value="1"/>
</dbReference>
<dbReference type="CDD" id="cd00038">
    <property type="entry name" value="CAP_ED"/>
    <property type="match status" value="1"/>
</dbReference>